<keyword evidence="4" id="KW-0548">Nucleotidyltransferase</keyword>
<keyword evidence="12" id="KW-1185">Reference proteome</keyword>
<dbReference type="PANTHER" id="PTHR45641">
    <property type="entry name" value="TETRATRICOPEPTIDE REPEAT PROTEIN (AFU_ORTHOLOGUE AFUA_6G03870)"/>
    <property type="match status" value="1"/>
</dbReference>
<dbReference type="SUPFAM" id="SSF56399">
    <property type="entry name" value="ADP-ribosylation"/>
    <property type="match status" value="1"/>
</dbReference>
<dbReference type="Gene3D" id="3.90.176.10">
    <property type="entry name" value="Toxin ADP-ribosyltransferase, Chain A, domain 1"/>
    <property type="match status" value="1"/>
</dbReference>
<dbReference type="GO" id="GO:0016779">
    <property type="term" value="F:nucleotidyltransferase activity"/>
    <property type="evidence" value="ECO:0007669"/>
    <property type="project" value="UniProtKB-KW"/>
</dbReference>
<evidence type="ECO:0000313" key="9">
    <source>
        <dbReference type="EMBL" id="CAF0997807.1"/>
    </source>
</evidence>
<evidence type="ECO:0000313" key="11">
    <source>
        <dbReference type="Proteomes" id="UP000663854"/>
    </source>
</evidence>
<evidence type="ECO:0000256" key="1">
    <source>
        <dbReference type="ARBA" id="ARBA00009558"/>
    </source>
</evidence>
<proteinExistence type="inferred from homology"/>
<dbReference type="Proteomes" id="UP000663854">
    <property type="component" value="Unassembled WGS sequence"/>
</dbReference>
<keyword evidence="8" id="KW-0521">NADP</keyword>
<keyword evidence="5" id="KW-0677">Repeat</keyword>
<reference evidence="9" key="1">
    <citation type="submission" date="2021-02" db="EMBL/GenBank/DDBJ databases">
        <authorList>
            <person name="Nowell W R."/>
        </authorList>
    </citation>
    <scope>NUCLEOTIDE SEQUENCE</scope>
</reference>
<dbReference type="InterPro" id="IPR011990">
    <property type="entry name" value="TPR-like_helical_dom_sf"/>
</dbReference>
<dbReference type="PROSITE" id="PS51996">
    <property type="entry name" value="TR_MART"/>
    <property type="match status" value="1"/>
</dbReference>
<dbReference type="AlphaFoldDB" id="A0A814GKS4"/>
<dbReference type="SMART" id="SM00028">
    <property type="entry name" value="TPR"/>
    <property type="match status" value="3"/>
</dbReference>
<dbReference type="InterPro" id="IPR019734">
    <property type="entry name" value="TPR_rpt"/>
</dbReference>
<dbReference type="EMBL" id="CAJNOL010000521">
    <property type="protein sequence ID" value="CAF1100790.1"/>
    <property type="molecule type" value="Genomic_DNA"/>
</dbReference>
<accession>A0A814GKS4</accession>
<dbReference type="SUPFAM" id="SSF48452">
    <property type="entry name" value="TPR-like"/>
    <property type="match status" value="1"/>
</dbReference>
<evidence type="ECO:0000313" key="12">
    <source>
        <dbReference type="Proteomes" id="UP000663870"/>
    </source>
</evidence>
<sequence>MDLSLVNVVNSAFIQLMEDLVEIDSIYLFCLDVTEDMIQLSEGTKIRGYSINLKLVPTTDNESAEASVDPMEQQQKHQRINRLSAEDFIFNSLPSFDINESSSSSLSHEETKRQEAEFMYAEILREILIQIDSTEDEMLDYCRQKYADNKAQLVFIEEFKEYYDPCNTIFWYTRNTFLYRLLNTALREQDIDTLYALRYFIKYLHEQLMELQSLSKTDTKNATTSNIETVYRGQLMNSNEFDRKIHYNINGFLSVNTFLSTTANKELAAFFVSDNITSSSIIDEKDETKRILFQIDIDQTVNKFPYANISTKSAFGDDEGEMLFTMGAVFRITSIKLERYEDALLMYEKSLEIRLSVLPSAHSVIATVYNNIAQVYYLQRMSGKAAEFWKKALAIQQTSLLSDHPILGRTYQSIAIALYEHGHLEQALEYAKQSQKIKSTNLPTDHRKLKEKNE</sequence>
<keyword evidence="8" id="KW-0520">NAD</keyword>
<dbReference type="Gene3D" id="1.25.40.10">
    <property type="entry name" value="Tetratricopeptide repeat domain"/>
    <property type="match status" value="1"/>
</dbReference>
<dbReference type="EC" id="2.4.2.31" evidence="8"/>
<evidence type="ECO:0000256" key="6">
    <source>
        <dbReference type="ARBA" id="ARBA00022803"/>
    </source>
</evidence>
<evidence type="ECO:0000313" key="10">
    <source>
        <dbReference type="EMBL" id="CAF1100790.1"/>
    </source>
</evidence>
<evidence type="ECO:0000256" key="8">
    <source>
        <dbReference type="RuleBase" id="RU361228"/>
    </source>
</evidence>
<evidence type="ECO:0000256" key="3">
    <source>
        <dbReference type="ARBA" id="ARBA00022679"/>
    </source>
</evidence>
<comment type="catalytic activity">
    <reaction evidence="7 8">
        <text>L-arginyl-[protein] + NAD(+) = N(omega)-(ADP-D-ribosyl)-L-arginyl-[protein] + nicotinamide + H(+)</text>
        <dbReference type="Rhea" id="RHEA:19149"/>
        <dbReference type="Rhea" id="RHEA-COMP:10532"/>
        <dbReference type="Rhea" id="RHEA-COMP:15087"/>
        <dbReference type="ChEBI" id="CHEBI:15378"/>
        <dbReference type="ChEBI" id="CHEBI:17154"/>
        <dbReference type="ChEBI" id="CHEBI:29965"/>
        <dbReference type="ChEBI" id="CHEBI:57540"/>
        <dbReference type="ChEBI" id="CHEBI:142554"/>
        <dbReference type="EC" id="2.4.2.31"/>
    </reaction>
</comment>
<dbReference type="Proteomes" id="UP000663870">
    <property type="component" value="Unassembled WGS sequence"/>
</dbReference>
<evidence type="ECO:0000256" key="2">
    <source>
        <dbReference type="ARBA" id="ARBA00022676"/>
    </source>
</evidence>
<organism evidence="9 11">
    <name type="scientific">Rotaria sordida</name>
    <dbReference type="NCBI Taxonomy" id="392033"/>
    <lineage>
        <taxon>Eukaryota</taxon>
        <taxon>Metazoa</taxon>
        <taxon>Spiralia</taxon>
        <taxon>Gnathifera</taxon>
        <taxon>Rotifera</taxon>
        <taxon>Eurotatoria</taxon>
        <taxon>Bdelloidea</taxon>
        <taxon>Philodinida</taxon>
        <taxon>Philodinidae</taxon>
        <taxon>Rotaria</taxon>
    </lineage>
</organism>
<evidence type="ECO:0000256" key="7">
    <source>
        <dbReference type="ARBA" id="ARBA00047597"/>
    </source>
</evidence>
<gene>
    <name evidence="10" type="ORF">JXQ802_LOCUS19193</name>
    <name evidence="9" type="ORF">PYM288_LOCUS14454</name>
</gene>
<evidence type="ECO:0000256" key="4">
    <source>
        <dbReference type="ARBA" id="ARBA00022695"/>
    </source>
</evidence>
<dbReference type="InterPro" id="IPR000768">
    <property type="entry name" value="ART"/>
</dbReference>
<comment type="similarity">
    <text evidence="1 8">Belongs to the Arg-specific ADP-ribosyltransferase family.</text>
</comment>
<keyword evidence="2 8" id="KW-0328">Glycosyltransferase</keyword>
<keyword evidence="6" id="KW-0802">TPR repeat</keyword>
<dbReference type="PANTHER" id="PTHR45641:SF1">
    <property type="entry name" value="AAA+ ATPASE DOMAIN-CONTAINING PROTEIN"/>
    <property type="match status" value="1"/>
</dbReference>
<dbReference type="GO" id="GO:0106274">
    <property type="term" value="F:NAD+-protein-arginine ADP-ribosyltransferase activity"/>
    <property type="evidence" value="ECO:0007669"/>
    <property type="project" value="UniProtKB-EC"/>
</dbReference>
<evidence type="ECO:0000256" key="5">
    <source>
        <dbReference type="ARBA" id="ARBA00022737"/>
    </source>
</evidence>
<comment type="caution">
    <text evidence="9">The sequence shown here is derived from an EMBL/GenBank/DDBJ whole genome shotgun (WGS) entry which is preliminary data.</text>
</comment>
<protein>
    <recommendedName>
        <fullName evidence="8">NAD(P)(+)--arginine ADP-ribosyltransferase</fullName>
        <ecNumber evidence="8">2.4.2.31</ecNumber>
    </recommendedName>
    <alternativeName>
        <fullName evidence="8">Mono(ADP-ribosyl)transferase</fullName>
    </alternativeName>
</protein>
<name>A0A814GKS4_9BILA</name>
<keyword evidence="3 8" id="KW-0808">Transferase</keyword>
<dbReference type="Pfam" id="PF01129">
    <property type="entry name" value="ART"/>
    <property type="match status" value="1"/>
</dbReference>
<dbReference type="Pfam" id="PF13424">
    <property type="entry name" value="TPR_12"/>
    <property type="match status" value="1"/>
</dbReference>
<dbReference type="EMBL" id="CAJNOH010000318">
    <property type="protein sequence ID" value="CAF0997807.1"/>
    <property type="molecule type" value="Genomic_DNA"/>
</dbReference>